<protein>
    <recommendedName>
        <fullName evidence="3">CxC5 like cysteine cluster associated with KDZ domain-containing protein</fullName>
    </recommendedName>
</protein>
<organism evidence="1 2">
    <name type="scientific">Cercophora newfieldiana</name>
    <dbReference type="NCBI Taxonomy" id="92897"/>
    <lineage>
        <taxon>Eukaryota</taxon>
        <taxon>Fungi</taxon>
        <taxon>Dikarya</taxon>
        <taxon>Ascomycota</taxon>
        <taxon>Pezizomycotina</taxon>
        <taxon>Sordariomycetes</taxon>
        <taxon>Sordariomycetidae</taxon>
        <taxon>Sordariales</taxon>
        <taxon>Lasiosphaeriaceae</taxon>
        <taxon>Cercophora</taxon>
    </lineage>
</organism>
<evidence type="ECO:0008006" key="3">
    <source>
        <dbReference type="Google" id="ProtNLM"/>
    </source>
</evidence>
<dbReference type="EMBL" id="JAULSV010000007">
    <property type="protein sequence ID" value="KAK0639843.1"/>
    <property type="molecule type" value="Genomic_DNA"/>
</dbReference>
<keyword evidence="2" id="KW-1185">Reference proteome</keyword>
<evidence type="ECO:0000313" key="2">
    <source>
        <dbReference type="Proteomes" id="UP001174936"/>
    </source>
</evidence>
<comment type="caution">
    <text evidence="1">The sequence shown here is derived from an EMBL/GenBank/DDBJ whole genome shotgun (WGS) entry which is preliminary data.</text>
</comment>
<evidence type="ECO:0000313" key="1">
    <source>
        <dbReference type="EMBL" id="KAK0639843.1"/>
    </source>
</evidence>
<dbReference type="AlphaFoldDB" id="A0AA39XTB0"/>
<sequence length="238" mass="27105">MLQEDVFAPSMGPDNTATLGTFYEIGRLLTRADPICKHLRWEDEYPFLLPDMAGFGLHQRFSGDEAHQIATFSFPRAAALNHHETLPGHVNIHKRLRCALFHKTDCACPDSIAFGTLKFCPRCYTDFAINIVPDTTPGRPERRRFLVFTTWKCLGNGSPTSFYWKPHMTSAEPERSYRAGHAQWCFGSESSSDNTHKTDVDEIHRRVASIRESRMELPPEYTAVVEPGSWVIDTEKEN</sequence>
<gene>
    <name evidence="1" type="ORF">B0T16DRAFT_423804</name>
</gene>
<name>A0AA39XTB0_9PEZI</name>
<reference evidence="1" key="1">
    <citation type="submission" date="2023-06" db="EMBL/GenBank/DDBJ databases">
        <title>Genome-scale phylogeny and comparative genomics of the fungal order Sordariales.</title>
        <authorList>
            <consortium name="Lawrence Berkeley National Laboratory"/>
            <person name="Hensen N."/>
            <person name="Bonometti L."/>
            <person name="Westerberg I."/>
            <person name="Brannstrom I.O."/>
            <person name="Guillou S."/>
            <person name="Cros-Aarteil S."/>
            <person name="Calhoun S."/>
            <person name="Haridas S."/>
            <person name="Kuo A."/>
            <person name="Mondo S."/>
            <person name="Pangilinan J."/>
            <person name="Riley R."/>
            <person name="Labutti K."/>
            <person name="Andreopoulos B."/>
            <person name="Lipzen A."/>
            <person name="Chen C."/>
            <person name="Yanf M."/>
            <person name="Daum C."/>
            <person name="Ng V."/>
            <person name="Clum A."/>
            <person name="Steindorff A."/>
            <person name="Ohm R."/>
            <person name="Martin F."/>
            <person name="Silar P."/>
            <person name="Natvig D."/>
            <person name="Lalanne C."/>
            <person name="Gautier V."/>
            <person name="Ament-Velasquez S.L."/>
            <person name="Kruys A."/>
            <person name="Hutchinson M.I."/>
            <person name="Powell A.J."/>
            <person name="Barry K."/>
            <person name="Miller A.N."/>
            <person name="Grigoriev I.V."/>
            <person name="Debuchy R."/>
            <person name="Gladieux P."/>
            <person name="Thoren M.H."/>
            <person name="Johannesson H."/>
        </authorList>
    </citation>
    <scope>NUCLEOTIDE SEQUENCE</scope>
    <source>
        <strain evidence="1">SMH2532-1</strain>
    </source>
</reference>
<accession>A0AA39XTB0</accession>
<proteinExistence type="predicted"/>
<dbReference type="Proteomes" id="UP001174936">
    <property type="component" value="Unassembled WGS sequence"/>
</dbReference>